<keyword evidence="3" id="KW-1185">Reference proteome</keyword>
<feature type="region of interest" description="Disordered" evidence="1">
    <location>
        <begin position="1"/>
        <end position="55"/>
    </location>
</feature>
<evidence type="ECO:0000313" key="2">
    <source>
        <dbReference type="EMBL" id="PYF77431.1"/>
    </source>
</evidence>
<dbReference type="Proteomes" id="UP000248198">
    <property type="component" value="Unassembled WGS sequence"/>
</dbReference>
<reference evidence="2 3" key="1">
    <citation type="submission" date="2018-06" db="EMBL/GenBank/DDBJ databases">
        <title>Genomic Encyclopedia of Archaeal and Bacterial Type Strains, Phase II (KMG-II): from individual species to whole genera.</title>
        <authorList>
            <person name="Goeker M."/>
        </authorList>
    </citation>
    <scope>NUCLEOTIDE SEQUENCE [LARGE SCALE GENOMIC DNA]</scope>
    <source>
        <strain evidence="2 3">DSM 27372</strain>
    </source>
</reference>
<dbReference type="AlphaFoldDB" id="A0A318UNY8"/>
<protein>
    <submittedName>
        <fullName evidence="2">Uncharacterized protein</fullName>
    </submittedName>
</protein>
<organism evidence="2 3">
    <name type="scientific">Pedobacter nutrimenti</name>
    <dbReference type="NCBI Taxonomy" id="1241337"/>
    <lineage>
        <taxon>Bacteria</taxon>
        <taxon>Pseudomonadati</taxon>
        <taxon>Bacteroidota</taxon>
        <taxon>Sphingobacteriia</taxon>
        <taxon>Sphingobacteriales</taxon>
        <taxon>Sphingobacteriaceae</taxon>
        <taxon>Pedobacter</taxon>
    </lineage>
</organism>
<gene>
    <name evidence="2" type="ORF">B0O44_101913</name>
</gene>
<sequence>MEIKRKKTNGNDADRSSTKPEKLKTDEPLAEKDEVKKAEETQRKNLQKTSSKFRD</sequence>
<feature type="compositionally biased region" description="Basic and acidic residues" evidence="1">
    <location>
        <begin position="12"/>
        <end position="43"/>
    </location>
</feature>
<evidence type="ECO:0000256" key="1">
    <source>
        <dbReference type="SAM" id="MobiDB-lite"/>
    </source>
</evidence>
<proteinExistence type="predicted"/>
<comment type="caution">
    <text evidence="2">The sequence shown here is derived from an EMBL/GenBank/DDBJ whole genome shotgun (WGS) entry which is preliminary data.</text>
</comment>
<evidence type="ECO:0000313" key="3">
    <source>
        <dbReference type="Proteomes" id="UP000248198"/>
    </source>
</evidence>
<name>A0A318UNY8_9SPHI</name>
<dbReference type="RefSeq" id="WP_170123271.1">
    <property type="nucleotide sequence ID" value="NZ_QKLU01000001.1"/>
</dbReference>
<accession>A0A318UNY8</accession>
<dbReference type="EMBL" id="QKLU01000001">
    <property type="protein sequence ID" value="PYF77431.1"/>
    <property type="molecule type" value="Genomic_DNA"/>
</dbReference>